<feature type="region of interest" description="Disordered" evidence="5">
    <location>
        <begin position="911"/>
        <end position="1010"/>
    </location>
</feature>
<dbReference type="InterPro" id="IPR055093">
    <property type="entry name" value="EPS8_2nd"/>
</dbReference>
<dbReference type="InterPro" id="IPR039801">
    <property type="entry name" value="EPS8-like"/>
</dbReference>
<keyword evidence="2 3" id="KW-0728">SH3 domain</keyword>
<feature type="region of interest" description="Disordered" evidence="5">
    <location>
        <begin position="291"/>
        <end position="317"/>
    </location>
</feature>
<evidence type="ECO:0000259" key="6">
    <source>
        <dbReference type="PROSITE" id="PS50002"/>
    </source>
</evidence>
<dbReference type="GO" id="GO:0007266">
    <property type="term" value="P:Rho protein signal transduction"/>
    <property type="evidence" value="ECO:0007669"/>
    <property type="project" value="TreeGrafter"/>
</dbReference>
<comment type="similarity">
    <text evidence="1">Belongs to the EPS8 family.</text>
</comment>
<dbReference type="PROSITE" id="PS50002">
    <property type="entry name" value="SH3"/>
    <property type="match status" value="1"/>
</dbReference>
<feature type="region of interest" description="Disordered" evidence="5">
    <location>
        <begin position="748"/>
        <end position="775"/>
    </location>
</feature>
<dbReference type="InterPro" id="IPR035462">
    <property type="entry name" value="Eps8_SH3"/>
</dbReference>
<dbReference type="SUPFAM" id="SSF50044">
    <property type="entry name" value="SH3-domain"/>
    <property type="match status" value="1"/>
</dbReference>
<dbReference type="Gene3D" id="1.10.150.50">
    <property type="entry name" value="Transcription Factor, Ets-1"/>
    <property type="match status" value="1"/>
</dbReference>
<dbReference type="GO" id="GO:0003779">
    <property type="term" value="F:actin binding"/>
    <property type="evidence" value="ECO:0007669"/>
    <property type="project" value="TreeGrafter"/>
</dbReference>
<feature type="compositionally biased region" description="Basic and acidic residues" evidence="5">
    <location>
        <begin position="914"/>
        <end position="923"/>
    </location>
</feature>
<dbReference type="GO" id="GO:0035023">
    <property type="term" value="P:regulation of Rho protein signal transduction"/>
    <property type="evidence" value="ECO:0007669"/>
    <property type="project" value="TreeGrafter"/>
</dbReference>
<dbReference type="Pfam" id="PF08416">
    <property type="entry name" value="PTB"/>
    <property type="match status" value="1"/>
</dbReference>
<feature type="compositionally biased region" description="Polar residues" evidence="5">
    <location>
        <begin position="955"/>
        <end position="969"/>
    </location>
</feature>
<evidence type="ECO:0000256" key="3">
    <source>
        <dbReference type="PROSITE-ProRule" id="PRU00192"/>
    </source>
</evidence>
<feature type="compositionally biased region" description="Acidic residues" evidence="5">
    <location>
        <begin position="982"/>
        <end position="991"/>
    </location>
</feature>
<evidence type="ECO:0000256" key="1">
    <source>
        <dbReference type="ARBA" id="ARBA00006197"/>
    </source>
</evidence>
<keyword evidence="4" id="KW-0175">Coiled coil</keyword>
<feature type="compositionally biased region" description="Polar residues" evidence="5">
    <location>
        <begin position="302"/>
        <end position="316"/>
    </location>
</feature>
<sequence length="1169" mass="128660">MNGDIGRRGDSSPTDSGVDTREWEETHRGPRMSLEPYSFGSDSSWSNLNGVDAKKNGSYKGKPQTLNNNVDPGRSPKNSPKLGSHDDQKKPVQAASQFLARTNFLLEACAFRSLFFLLHLSSFTLKTAQEAQVPAKERLRQTKELLAKGNQWTKEMEMRLTDTDVVLLDGETQDVVEVFSLNTVGHVHHFSDDPDLNSVLVFNTLQTENKFAAMHLFQSDRVPAAVVATEIMKASSSKAAMPNKFAAKGGAILPPPPTHPAPPPPTGVDQERLDLYGKSLVAQTIAAFSAVSDTSPKKTGKPQVSSRYQAGETSSDVPDETLSAELLEARTNRDVQILNHCIDDIENLVMRTKRSAEAWKKLQKKKGKVKQSSLSLEARPPPEAEFFDAFQKLKHALNLLGKLRQHIHNPNAAELVHYLFVPLSLLIRCTGGPEKARAVVVPLLTAQTIDLLQNCLSSKETELWMSLGPNWTMPKSSKQFKDQFIAPYNPVFKDGWVPPEVIAGKDVSNLSAAIAANAANAAAVAQLNDGSRKGDDSAANLANPAVLSAAAKFRRLASVKGSSESPPSSPPKKGLRRVRVLYEFQARNSKELTVRQGEEVSVLLDSRQWWCVRNSEGSIGFVPSTIVEETVLLPSPPTTAPPPIPTALVSSSQTLVQKPETATGTVSESPKIPHVELRPVGISKQNRPVSAPPSHLVINPTVPTSQPPSTPPSTTSPPPTVILKTVKEKEKEKEATPVATDFTKAIQARNLKKVDPEEEKKRREQAQQNRMSSADMLNDELKRRMTHSQGGLTPTAQRKDTPTVNLTADSNAKQVKEWLKSKGFSDSCVAALSGKSAKDIESMTKDQLRLACGDADGSRVFSQFSVQKANWKVTTKGSELAFIMQKRKERSEEKEVPENDGELRVIVADAKAAAAKEETEIRQRTSSTGQKSKKPGAPPPKPRPKSFAEPEVKPRTNSQTDQSSPQEMSFDTEFIPPPPVLDAEDQPTNDEEGPRERKISVEDVKSIMQEQKKQQELLLEHDKTLFLLEQLQRQKFELEQQKREFEEQQQKLKQAELQEQQKELHRQIQAQQDQLKVNEDKLVQQQRLLSNYENVPPQYTYAQMPPVMPQMPVMPLAGVTTGASAYLPMGGLQPVYSAYPGAMAQPGVTHMVPSMGLPSVAPTQPPTQG</sequence>
<keyword evidence="8" id="KW-1185">Reference proteome</keyword>
<evidence type="ECO:0000256" key="4">
    <source>
        <dbReference type="SAM" id="Coils"/>
    </source>
</evidence>
<feature type="region of interest" description="Disordered" evidence="5">
    <location>
        <begin position="684"/>
        <end position="720"/>
    </location>
</feature>
<dbReference type="InterPro" id="IPR013625">
    <property type="entry name" value="PTB"/>
</dbReference>
<dbReference type="EMBL" id="CALNXJ010000001">
    <property type="protein sequence ID" value="CAH3031271.1"/>
    <property type="molecule type" value="Genomic_DNA"/>
</dbReference>
<dbReference type="AlphaFoldDB" id="A0AAU9VNW0"/>
<dbReference type="SUPFAM" id="SSF50729">
    <property type="entry name" value="PH domain-like"/>
    <property type="match status" value="1"/>
</dbReference>
<dbReference type="InterPro" id="IPR013761">
    <property type="entry name" value="SAM/pointed_sf"/>
</dbReference>
<proteinExistence type="inferred from homology"/>
<dbReference type="InterPro" id="IPR036028">
    <property type="entry name" value="SH3-like_dom_sf"/>
</dbReference>
<dbReference type="CDD" id="cd11764">
    <property type="entry name" value="SH3_Eps8"/>
    <property type="match status" value="1"/>
</dbReference>
<dbReference type="GO" id="GO:0005886">
    <property type="term" value="C:plasma membrane"/>
    <property type="evidence" value="ECO:0007669"/>
    <property type="project" value="TreeGrafter"/>
</dbReference>
<accession>A0AAU9VNW0</accession>
<dbReference type="SMART" id="SM00326">
    <property type="entry name" value="SH3"/>
    <property type="match status" value="1"/>
</dbReference>
<dbReference type="Gene3D" id="2.30.29.30">
    <property type="entry name" value="Pleckstrin-homology domain (PH domain)/Phosphotyrosine-binding domain (PTB)"/>
    <property type="match status" value="1"/>
</dbReference>
<feature type="domain" description="SH3" evidence="6">
    <location>
        <begin position="573"/>
        <end position="632"/>
    </location>
</feature>
<comment type="caution">
    <text evidence="7">The sequence shown here is derived from an EMBL/GenBank/DDBJ whole genome shotgun (WGS) entry which is preliminary data.</text>
</comment>
<dbReference type="InterPro" id="IPR001452">
    <property type="entry name" value="SH3_domain"/>
</dbReference>
<protein>
    <recommendedName>
        <fullName evidence="6">SH3 domain-containing protein</fullName>
    </recommendedName>
</protein>
<name>A0AAU9VNW0_9CNID</name>
<dbReference type="Pfam" id="PF22975">
    <property type="entry name" value="EPS8_2nd"/>
    <property type="match status" value="1"/>
</dbReference>
<organism evidence="7 8">
    <name type="scientific">Pocillopora meandrina</name>
    <dbReference type="NCBI Taxonomy" id="46732"/>
    <lineage>
        <taxon>Eukaryota</taxon>
        <taxon>Metazoa</taxon>
        <taxon>Cnidaria</taxon>
        <taxon>Anthozoa</taxon>
        <taxon>Hexacorallia</taxon>
        <taxon>Scleractinia</taxon>
        <taxon>Astrocoeniina</taxon>
        <taxon>Pocilloporidae</taxon>
        <taxon>Pocillopora</taxon>
    </lineage>
</organism>
<dbReference type="Pfam" id="PF18016">
    <property type="entry name" value="SAM_3"/>
    <property type="match status" value="1"/>
</dbReference>
<feature type="coiled-coil region" evidence="4">
    <location>
        <begin position="1028"/>
        <end position="1088"/>
    </location>
</feature>
<dbReference type="InterPro" id="IPR011993">
    <property type="entry name" value="PH-like_dom_sf"/>
</dbReference>
<feature type="compositionally biased region" description="Basic and acidic residues" evidence="5">
    <location>
        <begin position="752"/>
        <end position="765"/>
    </location>
</feature>
<evidence type="ECO:0000256" key="5">
    <source>
        <dbReference type="SAM" id="MobiDB-lite"/>
    </source>
</evidence>
<evidence type="ECO:0000256" key="2">
    <source>
        <dbReference type="ARBA" id="ARBA00022443"/>
    </source>
</evidence>
<dbReference type="PANTHER" id="PTHR12287">
    <property type="entry name" value="EPIDERMAL GROWTH FACTOR RECEPTOR KINASE SUBSTRATE EPS8-RELATED PROTEIN"/>
    <property type="match status" value="1"/>
</dbReference>
<dbReference type="PANTHER" id="PTHR12287:SF23">
    <property type="entry name" value="AROUSER, ISOFORM A-RELATED"/>
    <property type="match status" value="1"/>
</dbReference>
<gene>
    <name evidence="7" type="ORF">PMEA_00001276</name>
</gene>
<dbReference type="Pfam" id="PF00018">
    <property type="entry name" value="SH3_1"/>
    <property type="match status" value="1"/>
</dbReference>
<dbReference type="Proteomes" id="UP001159428">
    <property type="component" value="Unassembled WGS sequence"/>
</dbReference>
<reference evidence="7 8" key="1">
    <citation type="submission" date="2022-05" db="EMBL/GenBank/DDBJ databases">
        <authorList>
            <consortium name="Genoscope - CEA"/>
            <person name="William W."/>
        </authorList>
    </citation>
    <scope>NUCLEOTIDE SEQUENCE [LARGE SCALE GENOMIC DNA]</scope>
</reference>
<feature type="compositionally biased region" description="Basic and acidic residues" evidence="5">
    <location>
        <begin position="992"/>
        <end position="1010"/>
    </location>
</feature>
<feature type="compositionally biased region" description="Pro residues" evidence="5">
    <location>
        <begin position="705"/>
        <end position="720"/>
    </location>
</feature>
<dbReference type="Gene3D" id="2.30.30.40">
    <property type="entry name" value="SH3 Domains"/>
    <property type="match status" value="1"/>
</dbReference>
<feature type="compositionally biased region" description="Basic and acidic residues" evidence="5">
    <location>
        <begin position="18"/>
        <end position="28"/>
    </location>
</feature>
<dbReference type="InterPro" id="IPR041418">
    <property type="entry name" value="SAM_3"/>
</dbReference>
<evidence type="ECO:0000313" key="7">
    <source>
        <dbReference type="EMBL" id="CAH3031271.1"/>
    </source>
</evidence>
<evidence type="ECO:0000313" key="8">
    <source>
        <dbReference type="Proteomes" id="UP001159428"/>
    </source>
</evidence>
<feature type="compositionally biased region" description="Polar residues" evidence="5">
    <location>
        <begin position="40"/>
        <end position="49"/>
    </location>
</feature>
<feature type="compositionally biased region" description="Basic and acidic residues" evidence="5">
    <location>
        <begin position="1"/>
        <end position="10"/>
    </location>
</feature>
<feature type="region of interest" description="Disordered" evidence="5">
    <location>
        <begin position="1"/>
        <end position="90"/>
    </location>
</feature>